<reference evidence="1" key="1">
    <citation type="submission" date="2023-07" db="EMBL/GenBank/DDBJ databases">
        <title>Sorghum-associated microbial communities from plants grown in Nebraska, USA.</title>
        <authorList>
            <person name="Schachtman D."/>
        </authorList>
    </citation>
    <scope>NUCLEOTIDE SEQUENCE</scope>
    <source>
        <strain evidence="1">BE46</strain>
    </source>
</reference>
<evidence type="ECO:0000313" key="1">
    <source>
        <dbReference type="EMBL" id="MDR6608996.1"/>
    </source>
</evidence>
<proteinExistence type="predicted"/>
<protein>
    <submittedName>
        <fullName evidence="1">Uncharacterized protein</fullName>
    </submittedName>
</protein>
<dbReference type="Proteomes" id="UP001259420">
    <property type="component" value="Unassembled WGS sequence"/>
</dbReference>
<name>A0ACC6JRM6_9PSED</name>
<gene>
    <name evidence="1" type="ORF">J2X87_004093</name>
</gene>
<dbReference type="EMBL" id="JAVDSD010000009">
    <property type="protein sequence ID" value="MDR6608996.1"/>
    <property type="molecule type" value="Genomic_DNA"/>
</dbReference>
<organism evidence="1 2">
    <name type="scientific">Pseudomonas synxantha</name>
    <dbReference type="NCBI Taxonomy" id="47883"/>
    <lineage>
        <taxon>Bacteria</taxon>
        <taxon>Pseudomonadati</taxon>
        <taxon>Pseudomonadota</taxon>
        <taxon>Gammaproteobacteria</taxon>
        <taxon>Pseudomonadales</taxon>
        <taxon>Pseudomonadaceae</taxon>
        <taxon>Pseudomonas</taxon>
    </lineage>
</organism>
<accession>A0ACC6JRM6</accession>
<keyword evidence="2" id="KW-1185">Reference proteome</keyword>
<evidence type="ECO:0000313" key="2">
    <source>
        <dbReference type="Proteomes" id="UP001259420"/>
    </source>
</evidence>
<comment type="caution">
    <text evidence="1">The sequence shown here is derived from an EMBL/GenBank/DDBJ whole genome shotgun (WGS) entry which is preliminary data.</text>
</comment>
<sequence length="423" mass="47102">MKALHIAALLVFLPAIACGGEVELQTKPLIDSPLFDTERIEAELIQRVKAGVYEGYQAELCVDAPSRCDTDVFEPYKRVEKGQARYLLTIENIAWDSLPAPVRKEVLHEIVYYTWGSAKRRFSPLEVIVKGAPVEASPLTYLSSNSASRYLSFAAPEYLQGGVGGSAYGPNCWYNSISSIADINSVYARSQILAPASWDRPRFMGPTEFRRYMQNFTEVSTPQFGDVIRYYTDAPIYGGYKNLVYGGEVHAAVYIGKENYTNEKGSKVIREVALTKNGRSDLDFLIFQDVRGLDENYLTPADPPVTDSSQQIKKGYFRVKKGSSLLDPAAAGRLAETYGSYLVDIKNYADRWLCLGKLTSPPAGDNMTCFNYPVSWLTLVQSDQTKKNQFSGELLQLKPQPALQLKQVEFSSPQALLKEIHGG</sequence>